<proteinExistence type="predicted"/>
<organism evidence="2 3">
    <name type="scientific">Solibacillus merdavium</name>
    <dbReference type="NCBI Taxonomy" id="2762218"/>
    <lineage>
        <taxon>Bacteria</taxon>
        <taxon>Bacillati</taxon>
        <taxon>Bacillota</taxon>
        <taxon>Bacilli</taxon>
        <taxon>Bacillales</taxon>
        <taxon>Caryophanaceae</taxon>
        <taxon>Solibacillus</taxon>
    </lineage>
</organism>
<dbReference type="Pfam" id="PF11193">
    <property type="entry name" value="DUF2812"/>
    <property type="match status" value="1"/>
</dbReference>
<evidence type="ECO:0000313" key="2">
    <source>
        <dbReference type="EMBL" id="MBD8033000.1"/>
    </source>
</evidence>
<dbReference type="RefSeq" id="WP_191703587.1">
    <property type="nucleotide sequence ID" value="NZ_JACSPW010000006.1"/>
</dbReference>
<accession>A0ABR8XM43</accession>
<reference evidence="2 3" key="1">
    <citation type="submission" date="2020-08" db="EMBL/GenBank/DDBJ databases">
        <title>A Genomic Blueprint of the Chicken Gut Microbiome.</title>
        <authorList>
            <person name="Gilroy R."/>
            <person name="Ravi A."/>
            <person name="Getino M."/>
            <person name="Pursley I."/>
            <person name="Horton D.L."/>
            <person name="Alikhan N.-F."/>
            <person name="Baker D."/>
            <person name="Gharbi K."/>
            <person name="Hall N."/>
            <person name="Watson M."/>
            <person name="Adriaenssens E.M."/>
            <person name="Foster-Nyarko E."/>
            <person name="Jarju S."/>
            <person name="Secka A."/>
            <person name="Antonio M."/>
            <person name="Oren A."/>
            <person name="Chaudhuri R."/>
            <person name="La Ragione R.M."/>
            <person name="Hildebrand F."/>
            <person name="Pallen M.J."/>
        </authorList>
    </citation>
    <scope>NUCLEOTIDE SEQUENCE [LARGE SCALE GENOMIC DNA]</scope>
    <source>
        <strain evidence="2 3">Sa1YVA6</strain>
    </source>
</reference>
<feature type="transmembrane region" description="Helical" evidence="1">
    <location>
        <begin position="113"/>
        <end position="134"/>
    </location>
</feature>
<feature type="transmembrane region" description="Helical" evidence="1">
    <location>
        <begin position="140"/>
        <end position="163"/>
    </location>
</feature>
<evidence type="ECO:0000256" key="1">
    <source>
        <dbReference type="SAM" id="Phobius"/>
    </source>
</evidence>
<sequence>MRIFKFFFDDSKEEQWINDMASKGWHLKKIRFSFYYFEQGEEGEYEYRLEVLDHFLKGKDVKEYLDFTESAGIELVQKRLNWLYFRRHKSKGPFELYSDASSKLTYFNRMLSIYYLLIFINFLAVCTNGAFALVELTYDLNFFISVMNLLAVLLLIVPTINVIKRKRILKKEMAMFEN</sequence>
<dbReference type="Proteomes" id="UP000600565">
    <property type="component" value="Unassembled WGS sequence"/>
</dbReference>
<keyword evidence="1" id="KW-1133">Transmembrane helix</keyword>
<dbReference type="InterPro" id="IPR021359">
    <property type="entry name" value="DUF2812"/>
</dbReference>
<dbReference type="EMBL" id="JACSPW010000006">
    <property type="protein sequence ID" value="MBD8033000.1"/>
    <property type="molecule type" value="Genomic_DNA"/>
</dbReference>
<keyword evidence="3" id="KW-1185">Reference proteome</keyword>
<keyword evidence="1" id="KW-0812">Transmembrane</keyword>
<comment type="caution">
    <text evidence="2">The sequence shown here is derived from an EMBL/GenBank/DDBJ whole genome shotgun (WGS) entry which is preliminary data.</text>
</comment>
<protein>
    <submittedName>
        <fullName evidence="2">DUF2812 domain-containing protein</fullName>
    </submittedName>
</protein>
<gene>
    <name evidence="2" type="ORF">H9632_07960</name>
</gene>
<evidence type="ECO:0000313" key="3">
    <source>
        <dbReference type="Proteomes" id="UP000600565"/>
    </source>
</evidence>
<name>A0ABR8XM43_9BACL</name>
<keyword evidence="1" id="KW-0472">Membrane</keyword>